<proteinExistence type="predicted"/>
<dbReference type="Proteomes" id="UP000057820">
    <property type="component" value="Chromosome 1"/>
</dbReference>
<dbReference type="EMBL" id="LN868938">
    <property type="protein sequence ID" value="CRY73749.1"/>
    <property type="molecule type" value="Genomic_DNA"/>
</dbReference>
<organism evidence="1 2">
    <name type="scientific">Nocardia farcinica</name>
    <dbReference type="NCBI Taxonomy" id="37329"/>
    <lineage>
        <taxon>Bacteria</taxon>
        <taxon>Bacillati</taxon>
        <taxon>Actinomycetota</taxon>
        <taxon>Actinomycetes</taxon>
        <taxon>Mycobacteriales</taxon>
        <taxon>Nocardiaceae</taxon>
        <taxon>Nocardia</taxon>
    </lineage>
</organism>
<dbReference type="Pfam" id="PF11010">
    <property type="entry name" value="DUF2848"/>
    <property type="match status" value="1"/>
</dbReference>
<dbReference type="GO" id="GO:0003824">
    <property type="term" value="F:catalytic activity"/>
    <property type="evidence" value="ECO:0007669"/>
    <property type="project" value="InterPro"/>
</dbReference>
<dbReference type="RefSeq" id="WP_060589985.1">
    <property type="nucleotide sequence ID" value="NZ_CAACYE020000001.1"/>
</dbReference>
<evidence type="ECO:0000313" key="2">
    <source>
        <dbReference type="Proteomes" id="UP000057820"/>
    </source>
</evidence>
<evidence type="ECO:0000313" key="1">
    <source>
        <dbReference type="EMBL" id="CRY73749.1"/>
    </source>
</evidence>
<dbReference type="InterPro" id="IPR036663">
    <property type="entry name" value="Fumarylacetoacetase_C_sf"/>
</dbReference>
<gene>
    <name evidence="1" type="ORF">ERS450000_00294</name>
</gene>
<sequence length="230" mass="24849">MSSLIFELPDGRQRTVPVRTLLNAGYAGRSQADVAAHIAELAELGVPGPSRTPCFFPLAPYLAMQIDEVPVQHERTSGEAEWALVVAGDEPGDLLITAACDHTDRLLEQHGVGWSKQAAPDVLARTAWHLDDVADHIDELTLTGSVLVDGEPTVIQQGTLAELLTPQYWIEDLRSRGLFEPGTVLMSGTIPMRPEVDQFSAGWSVELGDPRTGRSIALSYAVRPTPPPLA</sequence>
<dbReference type="SUPFAM" id="SSF56529">
    <property type="entry name" value="FAH"/>
    <property type="match status" value="1"/>
</dbReference>
<dbReference type="InterPro" id="IPR021269">
    <property type="entry name" value="DUF2848"/>
</dbReference>
<dbReference type="Gene3D" id="3.90.850.10">
    <property type="entry name" value="Fumarylacetoacetase-like, C-terminal domain"/>
    <property type="match status" value="1"/>
</dbReference>
<name>A0A0H5NEL4_NOCFR</name>
<reference evidence="2" key="1">
    <citation type="submission" date="2015-03" db="EMBL/GenBank/DDBJ databases">
        <authorList>
            <consortium name="Pathogen Informatics"/>
        </authorList>
    </citation>
    <scope>NUCLEOTIDE SEQUENCE [LARGE SCALE GENOMIC DNA]</scope>
    <source>
        <strain evidence="2">NCTC11134</strain>
    </source>
</reference>
<protein>
    <submittedName>
        <fullName evidence="1">Protein of uncharacterized function (DUF2848)</fullName>
    </submittedName>
</protein>
<dbReference type="AlphaFoldDB" id="A0A0H5NEL4"/>
<dbReference type="KEGG" id="nfr:ERS450000_00294"/>
<accession>A0A0H5NEL4</accession>